<dbReference type="InterPro" id="IPR027417">
    <property type="entry name" value="P-loop_NTPase"/>
</dbReference>
<dbReference type="Pfam" id="PF08542">
    <property type="entry name" value="Rep_fac_C"/>
    <property type="match status" value="1"/>
</dbReference>
<dbReference type="InterPro" id="IPR003959">
    <property type="entry name" value="ATPase_AAA_core"/>
</dbReference>
<dbReference type="InterPro" id="IPR008921">
    <property type="entry name" value="DNA_pol3_clamp-load_cplx_C"/>
</dbReference>
<dbReference type="SMART" id="SM00382">
    <property type="entry name" value="AAA"/>
    <property type="match status" value="1"/>
</dbReference>
<dbReference type="InterPro" id="IPR003593">
    <property type="entry name" value="AAA+_ATPase"/>
</dbReference>
<dbReference type="SUPFAM" id="SSF52540">
    <property type="entry name" value="P-loop containing nucleoside triphosphate hydrolases"/>
    <property type="match status" value="1"/>
</dbReference>
<dbReference type="GO" id="GO:0006281">
    <property type="term" value="P:DNA repair"/>
    <property type="evidence" value="ECO:0007669"/>
    <property type="project" value="TreeGrafter"/>
</dbReference>
<evidence type="ECO:0000256" key="3">
    <source>
        <dbReference type="ARBA" id="ARBA00022741"/>
    </source>
</evidence>
<dbReference type="Gene3D" id="3.40.50.300">
    <property type="entry name" value="P-loop containing nucleotide triphosphate hydrolases"/>
    <property type="match status" value="1"/>
</dbReference>
<dbReference type="GO" id="GO:0003677">
    <property type="term" value="F:DNA binding"/>
    <property type="evidence" value="ECO:0007669"/>
    <property type="project" value="InterPro"/>
</dbReference>
<dbReference type="FunFam" id="3.40.50.300:FF:000129">
    <property type="entry name" value="Replication factor C subunit 5"/>
    <property type="match status" value="1"/>
</dbReference>
<name>A0A2R5G6I5_9STRA</name>
<dbReference type="Proteomes" id="UP000241890">
    <property type="component" value="Unassembled WGS sequence"/>
</dbReference>
<evidence type="ECO:0000313" key="6">
    <source>
        <dbReference type="EMBL" id="GBG26672.1"/>
    </source>
</evidence>
<comment type="similarity">
    <text evidence="1">Belongs to the activator 1 small subunits family.</text>
</comment>
<dbReference type="AlphaFoldDB" id="A0A2R5G6I5"/>
<dbReference type="CDD" id="cd18140">
    <property type="entry name" value="HLD_clamp_RFC"/>
    <property type="match status" value="1"/>
</dbReference>
<protein>
    <submittedName>
        <fullName evidence="6">Replication factor C subunit 4</fullName>
    </submittedName>
</protein>
<keyword evidence="4" id="KW-0067">ATP-binding</keyword>
<dbReference type="Gene3D" id="1.10.8.60">
    <property type="match status" value="1"/>
</dbReference>
<comment type="caution">
    <text evidence="6">The sequence shown here is derived from an EMBL/GenBank/DDBJ whole genome shotgun (WGS) entry which is preliminary data.</text>
</comment>
<dbReference type="Pfam" id="PF00004">
    <property type="entry name" value="AAA"/>
    <property type="match status" value="1"/>
</dbReference>
<dbReference type="InterPro" id="IPR013748">
    <property type="entry name" value="Rep_factorC_C"/>
</dbReference>
<keyword evidence="7" id="KW-1185">Reference proteome</keyword>
<proteinExistence type="inferred from homology"/>
<dbReference type="NCBIfam" id="NF001679">
    <property type="entry name" value="PRK00440.1"/>
    <property type="match status" value="1"/>
</dbReference>
<evidence type="ECO:0000313" key="7">
    <source>
        <dbReference type="Proteomes" id="UP000241890"/>
    </source>
</evidence>
<dbReference type="GO" id="GO:0016887">
    <property type="term" value="F:ATP hydrolysis activity"/>
    <property type="evidence" value="ECO:0007669"/>
    <property type="project" value="InterPro"/>
</dbReference>
<evidence type="ECO:0000256" key="1">
    <source>
        <dbReference type="ARBA" id="ARBA00005378"/>
    </source>
</evidence>
<dbReference type="EMBL" id="BEYU01000022">
    <property type="protein sequence ID" value="GBG26672.1"/>
    <property type="molecule type" value="Genomic_DNA"/>
</dbReference>
<dbReference type="PANTHER" id="PTHR11669">
    <property type="entry name" value="REPLICATION FACTOR C / DNA POLYMERASE III GAMMA-TAU SUBUNIT"/>
    <property type="match status" value="1"/>
</dbReference>
<dbReference type="GO" id="GO:0003689">
    <property type="term" value="F:DNA clamp loader activity"/>
    <property type="evidence" value="ECO:0007669"/>
    <property type="project" value="TreeGrafter"/>
</dbReference>
<dbReference type="InterPro" id="IPR047854">
    <property type="entry name" value="RFC_lid"/>
</dbReference>
<dbReference type="GO" id="GO:0005524">
    <property type="term" value="F:ATP binding"/>
    <property type="evidence" value="ECO:0007669"/>
    <property type="project" value="UniProtKB-KW"/>
</dbReference>
<keyword evidence="3" id="KW-0547">Nucleotide-binding</keyword>
<dbReference type="GO" id="GO:0006261">
    <property type="term" value="P:DNA-templated DNA replication"/>
    <property type="evidence" value="ECO:0007669"/>
    <property type="project" value="TreeGrafter"/>
</dbReference>
<organism evidence="6 7">
    <name type="scientific">Hondaea fermentalgiana</name>
    <dbReference type="NCBI Taxonomy" id="2315210"/>
    <lineage>
        <taxon>Eukaryota</taxon>
        <taxon>Sar</taxon>
        <taxon>Stramenopiles</taxon>
        <taxon>Bigyra</taxon>
        <taxon>Labyrinthulomycetes</taxon>
        <taxon>Thraustochytrida</taxon>
        <taxon>Thraustochytriidae</taxon>
        <taxon>Hondaea</taxon>
    </lineage>
</organism>
<accession>A0A2R5G6I5</accession>
<dbReference type="PANTHER" id="PTHR11669:SF20">
    <property type="entry name" value="REPLICATION FACTOR C SUBUNIT 4"/>
    <property type="match status" value="1"/>
</dbReference>
<gene>
    <name evidence="6" type="ORF">FCC1311_028932</name>
</gene>
<reference evidence="6 7" key="1">
    <citation type="submission" date="2017-12" db="EMBL/GenBank/DDBJ databases">
        <title>Sequencing, de novo assembly and annotation of complete genome of a new Thraustochytrid species, strain FCC1311.</title>
        <authorList>
            <person name="Sedici K."/>
            <person name="Godart F."/>
            <person name="Aiese Cigliano R."/>
            <person name="Sanseverino W."/>
            <person name="Barakat M."/>
            <person name="Ortet P."/>
            <person name="Marechal E."/>
            <person name="Cagnac O."/>
            <person name="Amato A."/>
        </authorList>
    </citation>
    <scope>NUCLEOTIDE SEQUENCE [LARGE SCALE GENOMIC DNA]</scope>
</reference>
<dbReference type="GO" id="GO:0005634">
    <property type="term" value="C:nucleus"/>
    <property type="evidence" value="ECO:0007669"/>
    <property type="project" value="TreeGrafter"/>
</dbReference>
<dbReference type="FunCoup" id="A0A2R5G6I5">
    <property type="interactions" value="299"/>
</dbReference>
<feature type="domain" description="AAA+ ATPase" evidence="5">
    <location>
        <begin position="50"/>
        <end position="185"/>
    </location>
</feature>
<sequence length="347" mass="38583">MSAREHGEELAATPARLIPWVEKYRPRTVDEVSHQEEVIAALRSSIESGKLPHLLFYGPPGTGKTSTILAVAKQIFGPVEYRKRVLELNASDERGISVVREKVKGFASTTVGSATLNGKKLPPFKLIILDEADSMSEDAQSALRRTMELYTRVTRFCLVCNYVSRIIEPLASRCAKFRFQPLSEESFTRKIREVAAAEKLSIEDDAMNTLVDVSKGDMRKGITLLQSSSEYNQGSITVESIVETAGVPPEEFMDKIWDTIQSKNFNNLIQCADELQAEGFALSALIRRFQERLLASGESPFPDTEKAAIMMKLGEVDKAIEDGANEDLQLRAFLSFCMQQHSLVQAA</sequence>
<dbReference type="Pfam" id="PF21960">
    <property type="entry name" value="RCF1-5-like_lid"/>
    <property type="match status" value="1"/>
</dbReference>
<dbReference type="Gene3D" id="1.20.272.10">
    <property type="match status" value="1"/>
</dbReference>
<dbReference type="CDD" id="cd00009">
    <property type="entry name" value="AAA"/>
    <property type="match status" value="1"/>
</dbReference>
<dbReference type="InParanoid" id="A0A2R5G6I5"/>
<dbReference type="InterPro" id="IPR050238">
    <property type="entry name" value="DNA_Rep/Repair_Clamp_Loader"/>
</dbReference>
<evidence type="ECO:0000256" key="4">
    <source>
        <dbReference type="ARBA" id="ARBA00022840"/>
    </source>
</evidence>
<evidence type="ECO:0000256" key="2">
    <source>
        <dbReference type="ARBA" id="ARBA00022705"/>
    </source>
</evidence>
<dbReference type="OrthoDB" id="4199794at2759"/>
<dbReference type="GO" id="GO:0005663">
    <property type="term" value="C:DNA replication factor C complex"/>
    <property type="evidence" value="ECO:0007669"/>
    <property type="project" value="TreeGrafter"/>
</dbReference>
<keyword evidence="2" id="KW-0235">DNA replication</keyword>
<evidence type="ECO:0000259" key="5">
    <source>
        <dbReference type="SMART" id="SM00382"/>
    </source>
</evidence>
<dbReference type="SUPFAM" id="SSF48019">
    <property type="entry name" value="post-AAA+ oligomerization domain-like"/>
    <property type="match status" value="1"/>
</dbReference>